<evidence type="ECO:0000256" key="1">
    <source>
        <dbReference type="SAM" id="MobiDB-lite"/>
    </source>
</evidence>
<dbReference type="EMBL" id="JANCYW010000013">
    <property type="protein sequence ID" value="KAK4537569.1"/>
    <property type="molecule type" value="Genomic_DNA"/>
</dbReference>
<organism evidence="2 3">
    <name type="scientific">Cyanidium caldarium</name>
    <name type="common">Red alga</name>
    <dbReference type="NCBI Taxonomy" id="2771"/>
    <lineage>
        <taxon>Eukaryota</taxon>
        <taxon>Rhodophyta</taxon>
        <taxon>Bangiophyceae</taxon>
        <taxon>Cyanidiales</taxon>
        <taxon>Cyanidiaceae</taxon>
        <taxon>Cyanidium</taxon>
    </lineage>
</organism>
<accession>A0AAV9IZ75</accession>
<dbReference type="AlphaFoldDB" id="A0AAV9IZ75"/>
<evidence type="ECO:0000313" key="2">
    <source>
        <dbReference type="EMBL" id="KAK4537569.1"/>
    </source>
</evidence>
<keyword evidence="3" id="KW-1185">Reference proteome</keyword>
<feature type="region of interest" description="Disordered" evidence="1">
    <location>
        <begin position="220"/>
        <end position="285"/>
    </location>
</feature>
<protein>
    <submittedName>
        <fullName evidence="2">Uncharacterized protein</fullName>
    </submittedName>
</protein>
<feature type="region of interest" description="Disordered" evidence="1">
    <location>
        <begin position="612"/>
        <end position="638"/>
    </location>
</feature>
<proteinExistence type="predicted"/>
<feature type="region of interest" description="Disordered" evidence="1">
    <location>
        <begin position="422"/>
        <end position="490"/>
    </location>
</feature>
<name>A0AAV9IZ75_CYACA</name>
<feature type="compositionally biased region" description="Low complexity" evidence="1">
    <location>
        <begin position="16"/>
        <end position="28"/>
    </location>
</feature>
<feature type="region of interest" description="Disordered" evidence="1">
    <location>
        <begin position="1"/>
        <end position="46"/>
    </location>
</feature>
<dbReference type="Proteomes" id="UP001301350">
    <property type="component" value="Unassembled WGS sequence"/>
</dbReference>
<reference evidence="2 3" key="1">
    <citation type="submission" date="2022-07" db="EMBL/GenBank/DDBJ databases">
        <title>Genome-wide signatures of adaptation to extreme environments.</title>
        <authorList>
            <person name="Cho C.H."/>
            <person name="Yoon H.S."/>
        </authorList>
    </citation>
    <scope>NUCLEOTIDE SEQUENCE [LARGE SCALE GENOMIC DNA]</scope>
    <source>
        <strain evidence="2 3">DBV 063 E5</strain>
    </source>
</reference>
<comment type="caution">
    <text evidence="2">The sequence shown here is derived from an EMBL/GenBank/DDBJ whole genome shotgun (WGS) entry which is preliminary data.</text>
</comment>
<evidence type="ECO:0000313" key="3">
    <source>
        <dbReference type="Proteomes" id="UP001301350"/>
    </source>
</evidence>
<gene>
    <name evidence="2" type="ORF">CDCA_CDCA13G3594</name>
</gene>
<sequence length="668" mass="72074">MHRRPHRRDDGTVRRAAWGGESAEAAEGPGERYGRGEPAAPSRSTVALPSAYHTHHTAPLDIFYAPPNTISAREPPTRWEQSSSTAHVVADPLGRLETAWQRWSGQDARAPSPAPSAAAPLHTEALRSVIHHGLSSQRKFQFAFRPQGGTYGETVRDRLQNFRTLFGLLHDDEVLPLTLDGVALARRLLASTPPARGGPAILQTQAAAAATWTTTSSMLKAPLDEPLPSPPASSSLTSPGRESPGTPRQKRRSPSSGSSSLATEQVSPWSLLPRPTGTAAGGGTAVTTTVTTVTVEGTEGSAAAAAAAIAHREITRVAVERRVREHYRYPPAHPVRNVIRRHRTIYEAACFCNAFLEAVARDTIWLAHGRIRPPPEPEQVPSEPVVRRSLSHKLAEEQATLISKTPELWDRIEPRLRQTNLPPEELSASGMPVLPPTPPRLAEPPTQPKRARQQQSRRYAATVAEALPHSLQRTPTALPPASRTRPRSILPEPLLLSETPPRETSDLSAVHRTSIALPTSMFTGMYEAVPEAPPTEMPLFSRGARGSTSPERYLAYRETRSFLPTTRTAVAERSLAGTAQESAEATPQYGSHAEHVQQLQRIIEGLGTLRAQRTTPPDTATASAAAAAIPSTSAAEPPEAHAQLVSYWRHFSHGGSNGGGSTDESDLS</sequence>
<feature type="compositionally biased region" description="Pro residues" evidence="1">
    <location>
        <begin position="433"/>
        <end position="447"/>
    </location>
</feature>
<feature type="compositionally biased region" description="Low complexity" evidence="1">
    <location>
        <begin position="614"/>
        <end position="638"/>
    </location>
</feature>